<dbReference type="InterPro" id="IPR036390">
    <property type="entry name" value="WH_DNA-bd_sf"/>
</dbReference>
<organism evidence="2 3">
    <name type="scientific">Clostridium innocuum</name>
    <dbReference type="NCBI Taxonomy" id="1522"/>
    <lineage>
        <taxon>Bacteria</taxon>
        <taxon>Bacillati</taxon>
        <taxon>Bacillota</taxon>
        <taxon>Clostridia</taxon>
        <taxon>Eubacteriales</taxon>
        <taxon>Clostridiaceae</taxon>
        <taxon>Clostridium</taxon>
    </lineage>
</organism>
<dbReference type="Proteomes" id="UP000030008">
    <property type="component" value="Unassembled WGS sequence"/>
</dbReference>
<evidence type="ECO:0000313" key="3">
    <source>
        <dbReference type="Proteomes" id="UP000030008"/>
    </source>
</evidence>
<dbReference type="AlphaFoldDB" id="A0A099I594"/>
<dbReference type="InterPro" id="IPR036388">
    <property type="entry name" value="WH-like_DNA-bd_sf"/>
</dbReference>
<dbReference type="SUPFAM" id="SSF46785">
    <property type="entry name" value="Winged helix' DNA-binding domain"/>
    <property type="match status" value="1"/>
</dbReference>
<accession>A0A099I594</accession>
<reference evidence="2 3" key="1">
    <citation type="submission" date="2014-08" db="EMBL/GenBank/DDBJ databases">
        <title>Clostridium innocuum, an unnegligible vancomycin-resistant pathogen causing extra-intestinal infections.</title>
        <authorList>
            <person name="Feng Y."/>
            <person name="Chiu C.-H."/>
        </authorList>
    </citation>
    <scope>NUCLEOTIDE SEQUENCE [LARGE SCALE GENOMIC DNA]</scope>
    <source>
        <strain evidence="2 3">AN88</strain>
    </source>
</reference>
<dbReference type="EMBL" id="JQIF01000089">
    <property type="protein sequence ID" value="KGJ52058.1"/>
    <property type="molecule type" value="Genomic_DNA"/>
</dbReference>
<proteinExistence type="predicted"/>
<sequence>MYDKTQLMRGSLEGCILKIIEQHMTYGYEILMNMKEAGWIDVTEGTLYPILLRLEKLHYIRAEKRDSPLGPRRKYYQITAEGRVYLRDFYTEWSKLAKTIDKLFEGGVNDDRE</sequence>
<dbReference type="PANTHER" id="PTHR33169:SF14">
    <property type="entry name" value="TRANSCRIPTIONAL REGULATOR RV3488"/>
    <property type="match status" value="1"/>
</dbReference>
<protein>
    <submittedName>
        <fullName evidence="2">PadR family transcriptional regulator</fullName>
    </submittedName>
</protein>
<dbReference type="PANTHER" id="PTHR33169">
    <property type="entry name" value="PADR-FAMILY TRANSCRIPTIONAL REGULATOR"/>
    <property type="match status" value="1"/>
</dbReference>
<evidence type="ECO:0000259" key="1">
    <source>
        <dbReference type="Pfam" id="PF03551"/>
    </source>
</evidence>
<dbReference type="Pfam" id="PF03551">
    <property type="entry name" value="PadR"/>
    <property type="match status" value="1"/>
</dbReference>
<dbReference type="InterPro" id="IPR052509">
    <property type="entry name" value="Metal_resp_DNA-bind_regulator"/>
</dbReference>
<dbReference type="InterPro" id="IPR005149">
    <property type="entry name" value="Tscrpt_reg_PadR_N"/>
</dbReference>
<feature type="domain" description="Transcription regulator PadR N-terminal" evidence="1">
    <location>
        <begin position="16"/>
        <end position="87"/>
    </location>
</feature>
<comment type="caution">
    <text evidence="2">The sequence shown here is derived from an EMBL/GenBank/DDBJ whole genome shotgun (WGS) entry which is preliminary data.</text>
</comment>
<dbReference type="RefSeq" id="WP_044907006.1">
    <property type="nucleotide sequence ID" value="NZ_JAQCQO010000028.1"/>
</dbReference>
<dbReference type="Gene3D" id="1.10.10.10">
    <property type="entry name" value="Winged helix-like DNA-binding domain superfamily/Winged helix DNA-binding domain"/>
    <property type="match status" value="1"/>
</dbReference>
<evidence type="ECO:0000313" key="2">
    <source>
        <dbReference type="EMBL" id="KGJ52058.1"/>
    </source>
</evidence>
<name>A0A099I594_CLOIN</name>
<gene>
    <name evidence="2" type="ORF">CIAN88_17355</name>
</gene>